<evidence type="ECO:0000313" key="2">
    <source>
        <dbReference type="EMBL" id="KDP35250.1"/>
    </source>
</evidence>
<organism evidence="2 3">
    <name type="scientific">Jatropha curcas</name>
    <name type="common">Barbados nut</name>
    <dbReference type="NCBI Taxonomy" id="180498"/>
    <lineage>
        <taxon>Eukaryota</taxon>
        <taxon>Viridiplantae</taxon>
        <taxon>Streptophyta</taxon>
        <taxon>Embryophyta</taxon>
        <taxon>Tracheophyta</taxon>
        <taxon>Spermatophyta</taxon>
        <taxon>Magnoliopsida</taxon>
        <taxon>eudicotyledons</taxon>
        <taxon>Gunneridae</taxon>
        <taxon>Pentapetalae</taxon>
        <taxon>rosids</taxon>
        <taxon>fabids</taxon>
        <taxon>Malpighiales</taxon>
        <taxon>Euphorbiaceae</taxon>
        <taxon>Crotonoideae</taxon>
        <taxon>Jatropheae</taxon>
        <taxon>Jatropha</taxon>
    </lineage>
</organism>
<feature type="domain" description="Programmed cell death protein 2 C-terminal" evidence="1">
    <location>
        <begin position="31"/>
        <end position="144"/>
    </location>
</feature>
<dbReference type="InterPro" id="IPR007320">
    <property type="entry name" value="PDCD2_C"/>
</dbReference>
<gene>
    <name evidence="2" type="ORF">JCGZ_09409</name>
</gene>
<evidence type="ECO:0000313" key="3">
    <source>
        <dbReference type="Proteomes" id="UP000027138"/>
    </source>
</evidence>
<name>A0A067KSM1_JATCU</name>
<dbReference type="Proteomes" id="UP000027138">
    <property type="component" value="Unassembled WGS sequence"/>
</dbReference>
<evidence type="ECO:0000259" key="1">
    <source>
        <dbReference type="Pfam" id="PF04194"/>
    </source>
</evidence>
<dbReference type="PANTHER" id="PTHR47762:SF2">
    <property type="entry name" value="OS04G0640800 PROTEIN"/>
    <property type="match status" value="1"/>
</dbReference>
<reference evidence="2 3" key="1">
    <citation type="journal article" date="2014" name="PLoS ONE">
        <title>Global Analysis of Gene Expression Profiles in Physic Nut (Jatropha curcas L.) Seedlings Exposed to Salt Stress.</title>
        <authorList>
            <person name="Zhang L."/>
            <person name="Zhang C."/>
            <person name="Wu P."/>
            <person name="Chen Y."/>
            <person name="Li M."/>
            <person name="Jiang H."/>
            <person name="Wu G."/>
        </authorList>
    </citation>
    <scope>NUCLEOTIDE SEQUENCE [LARGE SCALE GENOMIC DNA]</scope>
    <source>
        <strain evidence="3">cv. GZQX0401</strain>
        <tissue evidence="2">Young leaves</tissue>
    </source>
</reference>
<dbReference type="Pfam" id="PF04194">
    <property type="entry name" value="PDCD2_C"/>
    <property type="match status" value="1"/>
</dbReference>
<proteinExistence type="predicted"/>
<accession>A0A067KSM1</accession>
<dbReference type="GO" id="GO:0005737">
    <property type="term" value="C:cytoplasm"/>
    <property type="evidence" value="ECO:0007669"/>
    <property type="project" value="InterPro"/>
</dbReference>
<dbReference type="PANTHER" id="PTHR47762">
    <property type="entry name" value="OSJNBB0079B02.4 PROTEIN"/>
    <property type="match status" value="1"/>
</dbReference>
<dbReference type="AlphaFoldDB" id="A0A067KSM1"/>
<sequence length="159" mass="18393">MKEKQSDDDDQEREESWGAEVYEYDKALTADRTYLKFMKRLDANPEQCFRYLYGGKPLLATPEVGDPGMCSLCGSLRHYEMQLMPPLIYFLQDAVDECQKHVLENWNWMTLLVFTCSKSCSNSSNEEKSRTGGWTMAEEAVLVQFEKSLNELAHLAYFS</sequence>
<dbReference type="OrthoDB" id="366284at2759"/>
<dbReference type="STRING" id="180498.A0A067KSM1"/>
<protein>
    <recommendedName>
        <fullName evidence="1">Programmed cell death protein 2 C-terminal domain-containing protein</fullName>
    </recommendedName>
</protein>
<keyword evidence="3" id="KW-1185">Reference proteome</keyword>
<dbReference type="EMBL" id="KK914490">
    <property type="protein sequence ID" value="KDP35250.1"/>
    <property type="molecule type" value="Genomic_DNA"/>
</dbReference>